<name>A0A9W8A179_9FUNG</name>
<dbReference type="AlphaFoldDB" id="A0A9W8A179"/>
<dbReference type="GO" id="GO:0003712">
    <property type="term" value="F:transcription coregulator activity"/>
    <property type="evidence" value="ECO:0007669"/>
    <property type="project" value="InterPro"/>
</dbReference>
<keyword evidence="10" id="KW-1185">Reference proteome</keyword>
<reference evidence="9" key="1">
    <citation type="submission" date="2022-07" db="EMBL/GenBank/DDBJ databases">
        <title>Phylogenomic reconstructions and comparative analyses of Kickxellomycotina fungi.</title>
        <authorList>
            <person name="Reynolds N.K."/>
            <person name="Stajich J.E."/>
            <person name="Barry K."/>
            <person name="Grigoriev I.V."/>
            <person name="Crous P."/>
            <person name="Smith M.E."/>
        </authorList>
    </citation>
    <scope>NUCLEOTIDE SEQUENCE</scope>
    <source>
        <strain evidence="9">NBRC 100468</strain>
    </source>
</reference>
<evidence type="ECO:0000256" key="6">
    <source>
        <dbReference type="ARBA" id="ARBA00023242"/>
    </source>
</evidence>
<comment type="function">
    <text evidence="8">Component of the Mediator complex, a coactivator involved in the regulated transcription of nearly all RNA polymerase II-dependent genes. Mediator functions as a bridge to convey information from gene-specific regulatory proteins to the basal RNA polymerase II transcription machinery. Mediator is recruited to promoters by direct interactions with regulatory proteins and serves as a scaffold for the assembly of a functional preinitiation complex with RNA polymerase II and the general transcription factors.</text>
</comment>
<gene>
    <name evidence="8 9" type="primary">MED6</name>
    <name evidence="9" type="ORF">H4219_001101</name>
</gene>
<sequence length="211" mass="24236">MSAENDELTSMEWYFPEWIAGNQGLHPENVLEYFSLSPFWDPNSNNAVVKMQTQFNALQSEDMDLRQMVGVEFAIAYHDAPIVFVIVKQHRLSPEKATPIIYYYVVNGRIYQAPTLYSILSSRLVTSIKHIEDAFDVASKHSTFHPYTGYQWKETAQERETNNQIMSESDKNTVFQKQMAEQFRGAVDESLRLGGSRLDVILKNNNNTLGN</sequence>
<comment type="subunit">
    <text evidence="8">Component of the Mediator complex.</text>
</comment>
<evidence type="ECO:0000256" key="3">
    <source>
        <dbReference type="ARBA" id="ARBA00020634"/>
    </source>
</evidence>
<evidence type="ECO:0000313" key="10">
    <source>
        <dbReference type="Proteomes" id="UP001150538"/>
    </source>
</evidence>
<keyword evidence="6 8" id="KW-0539">Nucleus</keyword>
<dbReference type="InterPro" id="IPR038566">
    <property type="entry name" value="Mediator_Med6_sf"/>
</dbReference>
<evidence type="ECO:0000256" key="7">
    <source>
        <dbReference type="ARBA" id="ARBA00031259"/>
    </source>
</evidence>
<keyword evidence="4 8" id="KW-0805">Transcription regulation</keyword>
<dbReference type="InterPro" id="IPR007018">
    <property type="entry name" value="Mediator_Med6"/>
</dbReference>
<organism evidence="9 10">
    <name type="scientific">Mycoemilia scoparia</name>
    <dbReference type="NCBI Taxonomy" id="417184"/>
    <lineage>
        <taxon>Eukaryota</taxon>
        <taxon>Fungi</taxon>
        <taxon>Fungi incertae sedis</taxon>
        <taxon>Zoopagomycota</taxon>
        <taxon>Kickxellomycotina</taxon>
        <taxon>Kickxellomycetes</taxon>
        <taxon>Kickxellales</taxon>
        <taxon>Kickxellaceae</taxon>
        <taxon>Mycoemilia</taxon>
    </lineage>
</organism>
<comment type="similarity">
    <text evidence="2 8">Belongs to the Mediator complex subunit 6 family.</text>
</comment>
<comment type="caution">
    <text evidence="9">The sequence shown here is derived from an EMBL/GenBank/DDBJ whole genome shotgun (WGS) entry which is preliminary data.</text>
</comment>
<evidence type="ECO:0000256" key="5">
    <source>
        <dbReference type="ARBA" id="ARBA00023163"/>
    </source>
</evidence>
<comment type="subcellular location">
    <subcellularLocation>
        <location evidence="1 8">Nucleus</location>
    </subcellularLocation>
</comment>
<evidence type="ECO:0000256" key="4">
    <source>
        <dbReference type="ARBA" id="ARBA00023015"/>
    </source>
</evidence>
<evidence type="ECO:0000256" key="1">
    <source>
        <dbReference type="ARBA" id="ARBA00004123"/>
    </source>
</evidence>
<dbReference type="Pfam" id="PF04934">
    <property type="entry name" value="Med6"/>
    <property type="match status" value="1"/>
</dbReference>
<dbReference type="GO" id="GO:0006357">
    <property type="term" value="P:regulation of transcription by RNA polymerase II"/>
    <property type="evidence" value="ECO:0007669"/>
    <property type="project" value="InterPro"/>
</dbReference>
<dbReference type="Proteomes" id="UP001150538">
    <property type="component" value="Unassembled WGS sequence"/>
</dbReference>
<evidence type="ECO:0000313" key="9">
    <source>
        <dbReference type="EMBL" id="KAJ1920702.1"/>
    </source>
</evidence>
<dbReference type="PANTHER" id="PTHR13104">
    <property type="entry name" value="MED-6-RELATED"/>
    <property type="match status" value="1"/>
</dbReference>
<dbReference type="EMBL" id="JANBPU010000010">
    <property type="protein sequence ID" value="KAJ1920702.1"/>
    <property type="molecule type" value="Genomic_DNA"/>
</dbReference>
<dbReference type="OrthoDB" id="344220at2759"/>
<evidence type="ECO:0000256" key="8">
    <source>
        <dbReference type="RuleBase" id="RU364143"/>
    </source>
</evidence>
<keyword evidence="8" id="KW-0010">Activator</keyword>
<keyword evidence="5 8" id="KW-0804">Transcription</keyword>
<protein>
    <recommendedName>
        <fullName evidence="3 8">Mediator of RNA polymerase II transcription subunit 6</fullName>
    </recommendedName>
    <alternativeName>
        <fullName evidence="7 8">Mediator complex subunit 6</fullName>
    </alternativeName>
</protein>
<proteinExistence type="inferred from homology"/>
<evidence type="ECO:0000256" key="2">
    <source>
        <dbReference type="ARBA" id="ARBA00007526"/>
    </source>
</evidence>
<dbReference type="GO" id="GO:0016592">
    <property type="term" value="C:mediator complex"/>
    <property type="evidence" value="ECO:0007669"/>
    <property type="project" value="InterPro"/>
</dbReference>
<accession>A0A9W8A179</accession>
<dbReference type="Gene3D" id="3.10.450.580">
    <property type="entry name" value="Mediator complex, subunit Med6"/>
    <property type="match status" value="1"/>
</dbReference>